<organism evidence="1">
    <name type="scientific">Ixodes ricinus</name>
    <name type="common">Common tick</name>
    <name type="synonym">Acarus ricinus</name>
    <dbReference type="NCBI Taxonomy" id="34613"/>
    <lineage>
        <taxon>Eukaryota</taxon>
        <taxon>Metazoa</taxon>
        <taxon>Ecdysozoa</taxon>
        <taxon>Arthropoda</taxon>
        <taxon>Chelicerata</taxon>
        <taxon>Arachnida</taxon>
        <taxon>Acari</taxon>
        <taxon>Parasitiformes</taxon>
        <taxon>Ixodida</taxon>
        <taxon>Ixodoidea</taxon>
        <taxon>Ixodidae</taxon>
        <taxon>Ixodinae</taxon>
        <taxon>Ixodes</taxon>
    </lineage>
</organism>
<evidence type="ECO:0000313" key="1">
    <source>
        <dbReference type="EMBL" id="JAP68751.1"/>
    </source>
</evidence>
<protein>
    <submittedName>
        <fullName evidence="1">Uncharacterized protein</fullName>
    </submittedName>
</protein>
<dbReference type="EMBL" id="GEFM01007045">
    <property type="protein sequence ID" value="JAP68751.1"/>
    <property type="molecule type" value="mRNA"/>
</dbReference>
<feature type="non-terminal residue" evidence="1">
    <location>
        <position position="1"/>
    </location>
</feature>
<sequence length="201" mass="20818">DASCITASLSNVLGLGQCLGSTGDLCTENNVDALNFIGKLVECVVQGGENFDLGTQGYIILQLLEDTLQRNGLGVLLSPIKLVCDSINVDCSVLNLDTNAVCEDPIVVSLPSALNIGQCLGTSTQICEAGQPVDESVVKILVELIKCLLATLSEEDLQTVLENSICSLLNILAKLLGGNVISGTVVTGVNAVLGTHCTVST</sequence>
<dbReference type="AlphaFoldDB" id="A0A131XT49"/>
<accession>A0A131XT49</accession>
<proteinExistence type="evidence at transcript level"/>
<reference evidence="1" key="1">
    <citation type="submission" date="2016-02" db="EMBL/GenBank/DDBJ databases">
        <title>RNAseq analyses of the midgut from blood- or serum-fed Ixodes ricinus ticks.</title>
        <authorList>
            <person name="Perner J."/>
            <person name="Provaznik J."/>
            <person name="Schrenkova J."/>
            <person name="Urbanova V."/>
            <person name="Ribeiro J.M."/>
            <person name="Kopacek P."/>
        </authorList>
    </citation>
    <scope>NUCLEOTIDE SEQUENCE</scope>
    <source>
        <tissue evidence="1">Gut</tissue>
    </source>
</reference>
<name>A0A131XT49_IXORI</name>